<sequence>MLHLFIHDAAFIIIILFPRYPVSLALPPTATDLQRLGSSSNIHESHCRQHVLTVCKSRRIINPSLPELHSSRLFCN</sequence>
<dbReference type="EMBL" id="MU154560">
    <property type="protein sequence ID" value="KAF9495589.1"/>
    <property type="molecule type" value="Genomic_DNA"/>
</dbReference>
<organism evidence="2 3">
    <name type="scientific">Pleurotus eryngii</name>
    <name type="common">Boletus of the steppes</name>
    <dbReference type="NCBI Taxonomy" id="5323"/>
    <lineage>
        <taxon>Eukaryota</taxon>
        <taxon>Fungi</taxon>
        <taxon>Dikarya</taxon>
        <taxon>Basidiomycota</taxon>
        <taxon>Agaricomycotina</taxon>
        <taxon>Agaricomycetes</taxon>
        <taxon>Agaricomycetidae</taxon>
        <taxon>Agaricales</taxon>
        <taxon>Pleurotineae</taxon>
        <taxon>Pleurotaceae</taxon>
        <taxon>Pleurotus</taxon>
    </lineage>
</organism>
<accession>A0A9P5ZX39</accession>
<name>A0A9P5ZX39_PLEER</name>
<evidence type="ECO:0000313" key="3">
    <source>
        <dbReference type="Proteomes" id="UP000807025"/>
    </source>
</evidence>
<protein>
    <recommendedName>
        <fullName evidence="4">Secreted protein</fullName>
    </recommendedName>
</protein>
<evidence type="ECO:0000313" key="2">
    <source>
        <dbReference type="EMBL" id="KAF9495589.1"/>
    </source>
</evidence>
<gene>
    <name evidence="2" type="ORF">BDN71DRAFT_858695</name>
</gene>
<feature type="chain" id="PRO_5040288312" description="Secreted protein" evidence="1">
    <location>
        <begin position="26"/>
        <end position="76"/>
    </location>
</feature>
<reference evidence="2" key="1">
    <citation type="submission" date="2020-11" db="EMBL/GenBank/DDBJ databases">
        <authorList>
            <consortium name="DOE Joint Genome Institute"/>
            <person name="Ahrendt S."/>
            <person name="Riley R."/>
            <person name="Andreopoulos W."/>
            <person name="Labutti K."/>
            <person name="Pangilinan J."/>
            <person name="Ruiz-Duenas F.J."/>
            <person name="Barrasa J.M."/>
            <person name="Sanchez-Garcia M."/>
            <person name="Camarero S."/>
            <person name="Miyauchi S."/>
            <person name="Serrano A."/>
            <person name="Linde D."/>
            <person name="Babiker R."/>
            <person name="Drula E."/>
            <person name="Ayuso-Fernandez I."/>
            <person name="Pacheco R."/>
            <person name="Padilla G."/>
            <person name="Ferreira P."/>
            <person name="Barriuso J."/>
            <person name="Kellner H."/>
            <person name="Castanera R."/>
            <person name="Alfaro M."/>
            <person name="Ramirez L."/>
            <person name="Pisabarro A.G."/>
            <person name="Kuo A."/>
            <person name="Tritt A."/>
            <person name="Lipzen A."/>
            <person name="He G."/>
            <person name="Yan M."/>
            <person name="Ng V."/>
            <person name="Cullen D."/>
            <person name="Martin F."/>
            <person name="Rosso M.-N."/>
            <person name="Henrissat B."/>
            <person name="Hibbett D."/>
            <person name="Martinez A.T."/>
            <person name="Grigoriev I.V."/>
        </authorList>
    </citation>
    <scope>NUCLEOTIDE SEQUENCE</scope>
    <source>
        <strain evidence="2">ATCC 90797</strain>
    </source>
</reference>
<evidence type="ECO:0000256" key="1">
    <source>
        <dbReference type="SAM" id="SignalP"/>
    </source>
</evidence>
<keyword evidence="3" id="KW-1185">Reference proteome</keyword>
<evidence type="ECO:0008006" key="4">
    <source>
        <dbReference type="Google" id="ProtNLM"/>
    </source>
</evidence>
<comment type="caution">
    <text evidence="2">The sequence shown here is derived from an EMBL/GenBank/DDBJ whole genome shotgun (WGS) entry which is preliminary data.</text>
</comment>
<feature type="signal peptide" evidence="1">
    <location>
        <begin position="1"/>
        <end position="25"/>
    </location>
</feature>
<proteinExistence type="predicted"/>
<dbReference type="AlphaFoldDB" id="A0A9P5ZX39"/>
<keyword evidence="1" id="KW-0732">Signal</keyword>
<dbReference type="Proteomes" id="UP000807025">
    <property type="component" value="Unassembled WGS sequence"/>
</dbReference>